<organism evidence="2 3">
    <name type="scientific">Prochlorococcus phage P-GSP1</name>
    <dbReference type="NCBI Taxonomy" id="382262"/>
    <lineage>
        <taxon>Viruses</taxon>
        <taxon>Duplodnaviria</taxon>
        <taxon>Heunggongvirae</taxon>
        <taxon>Uroviricota</taxon>
        <taxon>Caudoviricetes</taxon>
        <taxon>Autographivirales</taxon>
        <taxon>Lingvirus</taxon>
        <taxon>Lingvirus PGSP1</taxon>
    </lineage>
</organism>
<dbReference type="EMBL" id="HQ332140">
    <property type="protein sequence ID" value="AGG54652.1"/>
    <property type="molecule type" value="Genomic_DNA"/>
</dbReference>
<dbReference type="Proteomes" id="UP000204021">
    <property type="component" value="Segment"/>
</dbReference>
<protein>
    <recommendedName>
        <fullName evidence="4">Capsid assembly protein</fullName>
    </recommendedName>
</protein>
<reference evidence="2 3" key="1">
    <citation type="submission" date="2010-09" db="EMBL/GenBank/DDBJ databases">
        <title>The Genome Sequence of Prochlorococcus phage P-GSP1.</title>
        <authorList>
            <consortium name="The Broad Institute Genome Sequencing Platform"/>
            <person name="Henn M.R."/>
            <person name="Sullivan M.S."/>
            <person name="Osburne M.S."/>
            <person name="Levin J."/>
            <person name="Malboeuf C."/>
            <person name="Casali M."/>
            <person name="Russ C."/>
            <person name="Lennon N."/>
            <person name="Chapman S.B."/>
            <person name="Erlich R."/>
            <person name="Young S.K."/>
            <person name="Yandava C."/>
            <person name="Zeng Q."/>
            <person name="Alvarado L."/>
            <person name="Anderson S."/>
            <person name="Berlin A."/>
            <person name="Chen Z."/>
            <person name="Freedman E."/>
            <person name="Gellesch M."/>
            <person name="Goldberg J."/>
            <person name="Green L."/>
            <person name="Griggs A."/>
            <person name="Gujja S."/>
            <person name="Heilman E.R."/>
            <person name="Heiman D."/>
            <person name="Hollinger A."/>
            <person name="Howarth C."/>
            <person name="Larson L."/>
            <person name="Mehta T."/>
            <person name="Pearson M."/>
            <person name="Roberts A."/>
            <person name="Ryan E."/>
            <person name="Saif S."/>
            <person name="Shea T."/>
            <person name="Shenoy N."/>
            <person name="Sisk P."/>
            <person name="Stolte C."/>
            <person name="Sykes S."/>
            <person name="White J."/>
            <person name="Yu Q."/>
            <person name="Coleman M.L."/>
            <person name="Huang K.H."/>
            <person name="Weigele P.R."/>
            <person name="DeFrancesco A.S."/>
            <person name="Kern S.E."/>
            <person name="Thompson L.R."/>
            <person name="Fu R."/>
            <person name="Hombeck B."/>
            <person name="Chisholm S.W."/>
            <person name="Haas B."/>
            <person name="Nusbaum C."/>
            <person name="Birren B."/>
        </authorList>
    </citation>
    <scope>NUCLEOTIDE SEQUENCE [LARGE SCALE GENOMIC DNA]</scope>
    <source>
        <strain evidence="2 3">P-GSP1</strain>
    </source>
</reference>
<gene>
    <name evidence="2" type="ORF">PRQG_00049</name>
</gene>
<feature type="region of interest" description="Disordered" evidence="1">
    <location>
        <begin position="1"/>
        <end position="21"/>
    </location>
</feature>
<dbReference type="InterPro" id="IPR008768">
    <property type="entry name" value="Gp9-like"/>
</dbReference>
<dbReference type="GO" id="GO:0019069">
    <property type="term" value="P:viral capsid assembly"/>
    <property type="evidence" value="ECO:0007669"/>
    <property type="project" value="InterPro"/>
</dbReference>
<accession>M1UH44</accession>
<dbReference type="GeneID" id="15013694"/>
<name>M1UH44_9CAUD</name>
<dbReference type="Pfam" id="PF05396">
    <property type="entry name" value="Phage_T7_Capsid"/>
    <property type="match status" value="1"/>
</dbReference>
<evidence type="ECO:0000256" key="1">
    <source>
        <dbReference type="SAM" id="MobiDB-lite"/>
    </source>
</evidence>
<keyword evidence="3" id="KW-1185">Reference proteome</keyword>
<dbReference type="OrthoDB" id="22192at10239"/>
<sequence>MAETLSYDNTPDTEVLSAEEQNSLEVGEKLVAEQEQLLAGKYKSAEELENAYLSLQKKLGQTEEEEVDYESTDEGYEEEEGSDEEVSEYAPAINLINDASEEYYANDGQLSEDTISAFSSMSSQDLVNAYLEIQQNNPQASQGVELSESQVNQVQNAAGGEANYNQVINWAANNLEDAAIDAFDSVVDSGNPMAIQIAFQGLQAEYNEANGYEGRMLQGRAASSAGETFRSQAELVSAMGDPRYDTDEAYRDDVLRKLDASDLQF</sequence>
<proteinExistence type="predicted"/>
<dbReference type="KEGG" id="vg:15013694"/>
<feature type="compositionally biased region" description="Polar residues" evidence="1">
    <location>
        <begin position="1"/>
        <end position="12"/>
    </location>
</feature>
<dbReference type="RefSeq" id="YP_007677713.1">
    <property type="nucleotide sequence ID" value="NC_020878.1"/>
</dbReference>
<evidence type="ECO:0000313" key="3">
    <source>
        <dbReference type="Proteomes" id="UP000204021"/>
    </source>
</evidence>
<feature type="region of interest" description="Disordered" evidence="1">
    <location>
        <begin position="57"/>
        <end position="87"/>
    </location>
</feature>
<evidence type="ECO:0008006" key="4">
    <source>
        <dbReference type="Google" id="ProtNLM"/>
    </source>
</evidence>
<feature type="compositionally biased region" description="Acidic residues" evidence="1">
    <location>
        <begin position="62"/>
        <end position="87"/>
    </location>
</feature>
<evidence type="ECO:0000313" key="2">
    <source>
        <dbReference type="EMBL" id="AGG54652.1"/>
    </source>
</evidence>